<dbReference type="EC" id="1.1.1.25" evidence="2 7"/>
<feature type="binding site" evidence="7">
    <location>
        <position position="232"/>
    </location>
    <ligand>
        <name>NADP(+)</name>
        <dbReference type="ChEBI" id="CHEBI:58349"/>
    </ligand>
</feature>
<evidence type="ECO:0000256" key="2">
    <source>
        <dbReference type="ARBA" id="ARBA00012962"/>
    </source>
</evidence>
<feature type="binding site" evidence="7">
    <location>
        <position position="87"/>
    </location>
    <ligand>
        <name>shikimate</name>
        <dbReference type="ChEBI" id="CHEBI:36208"/>
    </ligand>
</feature>
<evidence type="ECO:0000256" key="6">
    <source>
        <dbReference type="ARBA" id="ARBA00023141"/>
    </source>
</evidence>
<dbReference type="NCBIfam" id="TIGR00507">
    <property type="entry name" value="aroE"/>
    <property type="match status" value="1"/>
</dbReference>
<dbReference type="PANTHER" id="PTHR21089">
    <property type="entry name" value="SHIKIMATE DEHYDROGENASE"/>
    <property type="match status" value="1"/>
</dbReference>
<evidence type="ECO:0000259" key="8">
    <source>
        <dbReference type="Pfam" id="PF08501"/>
    </source>
</evidence>
<feature type="active site" description="Proton acceptor" evidence="7">
    <location>
        <position position="66"/>
    </location>
</feature>
<keyword evidence="4 7" id="KW-0521">NADP</keyword>
<evidence type="ECO:0000256" key="1">
    <source>
        <dbReference type="ARBA" id="ARBA00004871"/>
    </source>
</evidence>
<dbReference type="Gene3D" id="3.40.50.10860">
    <property type="entry name" value="Leucine Dehydrogenase, chain A, domain 1"/>
    <property type="match status" value="1"/>
</dbReference>
<keyword evidence="3 7" id="KW-0028">Amino-acid biosynthesis</keyword>
<evidence type="ECO:0000313" key="10">
    <source>
        <dbReference type="Proteomes" id="UP001623660"/>
    </source>
</evidence>
<dbReference type="GO" id="GO:0004764">
    <property type="term" value="F:shikimate 3-dehydrogenase (NADP+) activity"/>
    <property type="evidence" value="ECO:0007669"/>
    <property type="project" value="UniProtKB-EC"/>
</dbReference>
<evidence type="ECO:0000256" key="3">
    <source>
        <dbReference type="ARBA" id="ARBA00022605"/>
    </source>
</evidence>
<comment type="pathway">
    <text evidence="1 7">Metabolic intermediate biosynthesis; chorismate biosynthesis; chorismate from D-erythrose 4-phosphate and phosphoenolpyruvate: step 4/7.</text>
</comment>
<accession>A0ABW8SKX1</accession>
<sequence>MSNFYGLIGEKLGHSFSPIIHDLILKKISVDGRYNLFEIEAQNLSKAVEALKTLGCKGVNVTIPYKIKIMEYMDYISEEAVKIGAVNTIAFADNGLKAYNTDYYGFGMTLKKYGINVLNKNIIILGTGGASKAVLRYIADKGAKSITYVSRRPESVYKNHINVISYEQLQDIKNGDIIINSTPCGMYPHVDNCPVDRGILSKFNTAVDLIYNPEETMFLKTAKQLGLNIANGLYMLVAQAAAAQQIWQGREISLKVVDEIYYKLLDM</sequence>
<organism evidence="9 10">
    <name type="scientific">Candidatus Clostridium eludens</name>
    <dbReference type="NCBI Taxonomy" id="3381663"/>
    <lineage>
        <taxon>Bacteria</taxon>
        <taxon>Bacillati</taxon>
        <taxon>Bacillota</taxon>
        <taxon>Clostridia</taxon>
        <taxon>Eubacteriales</taxon>
        <taxon>Clostridiaceae</taxon>
        <taxon>Clostridium</taxon>
    </lineage>
</organism>
<dbReference type="InterPro" id="IPR011342">
    <property type="entry name" value="Shikimate_DH"/>
</dbReference>
<feature type="binding site" evidence="7">
    <location>
        <position position="62"/>
    </location>
    <ligand>
        <name>shikimate</name>
        <dbReference type="ChEBI" id="CHEBI:36208"/>
    </ligand>
</feature>
<dbReference type="Proteomes" id="UP001623660">
    <property type="component" value="Unassembled WGS sequence"/>
</dbReference>
<dbReference type="Pfam" id="PF08501">
    <property type="entry name" value="Shikimate_dh_N"/>
    <property type="match status" value="1"/>
</dbReference>
<dbReference type="InterPro" id="IPR022893">
    <property type="entry name" value="Shikimate_DH_fam"/>
</dbReference>
<evidence type="ECO:0000256" key="4">
    <source>
        <dbReference type="ARBA" id="ARBA00022857"/>
    </source>
</evidence>
<keyword evidence="6 7" id="KW-0057">Aromatic amino acid biosynthesis</keyword>
<comment type="caution">
    <text evidence="9">The sequence shown here is derived from an EMBL/GenBank/DDBJ whole genome shotgun (WGS) entry which is preliminary data.</text>
</comment>
<feature type="binding site" evidence="7">
    <location>
        <position position="239"/>
    </location>
    <ligand>
        <name>shikimate</name>
        <dbReference type="ChEBI" id="CHEBI:36208"/>
    </ligand>
</feature>
<dbReference type="Gene3D" id="3.40.50.720">
    <property type="entry name" value="NAD(P)-binding Rossmann-like Domain"/>
    <property type="match status" value="1"/>
</dbReference>
<dbReference type="InterPro" id="IPR046346">
    <property type="entry name" value="Aminoacid_DH-like_N_sf"/>
</dbReference>
<keyword evidence="5 7" id="KW-0560">Oxidoreductase</keyword>
<comment type="caution">
    <text evidence="7">Lacks conserved residue(s) required for the propagation of feature annotation.</text>
</comment>
<dbReference type="PANTHER" id="PTHR21089:SF1">
    <property type="entry name" value="BIFUNCTIONAL 3-DEHYDROQUINATE DEHYDRATASE_SHIKIMATE DEHYDROGENASE, CHLOROPLASTIC"/>
    <property type="match status" value="1"/>
</dbReference>
<comment type="subunit">
    <text evidence="7">Homodimer.</text>
</comment>
<proteinExistence type="inferred from homology"/>
<dbReference type="InterPro" id="IPR013708">
    <property type="entry name" value="Shikimate_DH-bd_N"/>
</dbReference>
<dbReference type="CDD" id="cd01065">
    <property type="entry name" value="NAD_bind_Shikimate_DH"/>
    <property type="match status" value="1"/>
</dbReference>
<name>A0ABW8SKX1_9CLOT</name>
<evidence type="ECO:0000256" key="5">
    <source>
        <dbReference type="ARBA" id="ARBA00023002"/>
    </source>
</evidence>
<feature type="binding site" evidence="7">
    <location>
        <position position="209"/>
    </location>
    <ligand>
        <name>NADP(+)</name>
        <dbReference type="ChEBI" id="CHEBI:58349"/>
    </ligand>
</feature>
<feature type="binding site" evidence="7">
    <location>
        <position position="78"/>
    </location>
    <ligand>
        <name>NADP(+)</name>
        <dbReference type="ChEBI" id="CHEBI:58349"/>
    </ligand>
</feature>
<comment type="similarity">
    <text evidence="7">Belongs to the shikimate dehydrogenase family.</text>
</comment>
<protein>
    <recommendedName>
        <fullName evidence="2 7">Shikimate dehydrogenase (NADP(+))</fullName>
        <shortName evidence="7">SDH</shortName>
        <ecNumber evidence="2 7">1.1.1.25</ecNumber>
    </recommendedName>
</protein>
<dbReference type="SUPFAM" id="SSF53223">
    <property type="entry name" value="Aminoacid dehydrogenase-like, N-terminal domain"/>
    <property type="match status" value="1"/>
</dbReference>
<gene>
    <name evidence="7 9" type="primary">aroE</name>
    <name evidence="9" type="ORF">ACJDU8_14050</name>
</gene>
<dbReference type="EMBL" id="JBJHZX010000020">
    <property type="protein sequence ID" value="MFL0196672.1"/>
    <property type="molecule type" value="Genomic_DNA"/>
</dbReference>
<feature type="binding site" evidence="7">
    <location>
        <position position="211"/>
    </location>
    <ligand>
        <name>shikimate</name>
        <dbReference type="ChEBI" id="CHEBI:36208"/>
    </ligand>
</feature>
<reference evidence="9 10" key="1">
    <citation type="submission" date="2024-11" db="EMBL/GenBank/DDBJ databases">
        <authorList>
            <person name="Heng Y.C."/>
            <person name="Lim A.C.H."/>
            <person name="Lee J.K.Y."/>
            <person name="Kittelmann S."/>
        </authorList>
    </citation>
    <scope>NUCLEOTIDE SEQUENCE [LARGE SCALE GENOMIC DNA]</scope>
    <source>
        <strain evidence="9 10">WILCCON 0269</strain>
    </source>
</reference>
<feature type="binding site" evidence="7">
    <location>
        <position position="102"/>
    </location>
    <ligand>
        <name>shikimate</name>
        <dbReference type="ChEBI" id="CHEBI:36208"/>
    </ligand>
</feature>
<feature type="domain" description="Shikimate dehydrogenase substrate binding N-terminal" evidence="8">
    <location>
        <begin position="7"/>
        <end position="89"/>
    </location>
</feature>
<dbReference type="InterPro" id="IPR036291">
    <property type="entry name" value="NAD(P)-bd_dom_sf"/>
</dbReference>
<comment type="function">
    <text evidence="7">Involved in the biosynthesis of the chorismate, which leads to the biosynthesis of aromatic amino acids. Catalyzes the reversible NADPH linked reduction of 3-dehydroshikimate (DHSA) to yield shikimate (SA).</text>
</comment>
<comment type="catalytic activity">
    <reaction evidence="7">
        <text>shikimate + NADP(+) = 3-dehydroshikimate + NADPH + H(+)</text>
        <dbReference type="Rhea" id="RHEA:17737"/>
        <dbReference type="ChEBI" id="CHEBI:15378"/>
        <dbReference type="ChEBI" id="CHEBI:16630"/>
        <dbReference type="ChEBI" id="CHEBI:36208"/>
        <dbReference type="ChEBI" id="CHEBI:57783"/>
        <dbReference type="ChEBI" id="CHEBI:58349"/>
        <dbReference type="EC" id="1.1.1.25"/>
    </reaction>
</comment>
<feature type="binding site" evidence="7">
    <location>
        <begin position="15"/>
        <end position="17"/>
    </location>
    <ligand>
        <name>shikimate</name>
        <dbReference type="ChEBI" id="CHEBI:36208"/>
    </ligand>
</feature>
<dbReference type="SUPFAM" id="SSF51735">
    <property type="entry name" value="NAD(P)-binding Rossmann-fold domains"/>
    <property type="match status" value="1"/>
</dbReference>
<evidence type="ECO:0000313" key="9">
    <source>
        <dbReference type="EMBL" id="MFL0196672.1"/>
    </source>
</evidence>
<evidence type="ECO:0000256" key="7">
    <source>
        <dbReference type="HAMAP-Rule" id="MF_00222"/>
    </source>
</evidence>
<dbReference type="RefSeq" id="WP_406792777.1">
    <property type="nucleotide sequence ID" value="NZ_JBJHZX010000020.1"/>
</dbReference>
<keyword evidence="10" id="KW-1185">Reference proteome</keyword>
<dbReference type="HAMAP" id="MF_00222">
    <property type="entry name" value="Shikimate_DH_AroE"/>
    <property type="match status" value="1"/>
</dbReference>